<dbReference type="Pfam" id="PF16868">
    <property type="entry name" value="NMT1_3"/>
    <property type="match status" value="1"/>
</dbReference>
<proteinExistence type="predicted"/>
<evidence type="ECO:0000313" key="2">
    <source>
        <dbReference type="Proteomes" id="UP000595349"/>
    </source>
</evidence>
<accession>A0A7T7CFW7</accession>
<dbReference type="RefSeq" id="WP_200084879.1">
    <property type="nucleotide sequence ID" value="NZ_CP054706.1"/>
</dbReference>
<dbReference type="PANTHER" id="PTHR42941">
    <property type="entry name" value="SLL1037 PROTEIN"/>
    <property type="match status" value="1"/>
</dbReference>
<sequence length="325" mass="35893">MEWKNILTTIMIVLLFIVVTGCGSEEGSGQVDHATIYAVGGGGGYMLSSGFAEVANEKNESTNYTLSETNGDIEGMRMVMQGNGELLDVTDTNAGFAYNGTHTFEGEQYEEIRGVAAVEPIAMQYIVREDSNIDTLSDLEGASIATFQESAQLSVEVVLNEIGLERENDYTMQALPAQEQMDALRDNNVDAVVFFDQYPSSTIQSLDETTSVKVLEMEEDLIDTRAEEFGVNPMTRDIEADSPEAYSGQTEDVTTAQIGQFYITSEDVDEDLIYEFTKTMFDNTEELETYSPRAEGITVENTLESISVPLHPGAERYLREEGHID</sequence>
<dbReference type="EMBL" id="CP054706">
    <property type="protein sequence ID" value="QQK80509.1"/>
    <property type="molecule type" value="Genomic_DNA"/>
</dbReference>
<dbReference type="NCBIfam" id="TIGR02122">
    <property type="entry name" value="TRAP_TAXI"/>
    <property type="match status" value="1"/>
</dbReference>
<dbReference type="PANTHER" id="PTHR42941:SF1">
    <property type="entry name" value="SLL1037 PROTEIN"/>
    <property type="match status" value="1"/>
</dbReference>
<keyword evidence="2" id="KW-1185">Reference proteome</keyword>
<dbReference type="PROSITE" id="PS51257">
    <property type="entry name" value="PROKAR_LIPOPROTEIN"/>
    <property type="match status" value="1"/>
</dbReference>
<reference evidence="1 2" key="1">
    <citation type="submission" date="2020-06" db="EMBL/GenBank/DDBJ databases">
        <title>Genomic analysis of Salicibibacter sp. NKC21-4.</title>
        <authorList>
            <person name="Oh Y.J."/>
        </authorList>
    </citation>
    <scope>NUCLEOTIDE SEQUENCE [LARGE SCALE GENOMIC DNA]</scope>
    <source>
        <strain evidence="1 2">NKC21-4</strain>
    </source>
</reference>
<gene>
    <name evidence="1" type="ORF">HUG20_11785</name>
</gene>
<protein>
    <submittedName>
        <fullName evidence="1">TAXI family TRAP transporter solute-binding subunit</fullName>
    </submittedName>
</protein>
<dbReference type="AlphaFoldDB" id="A0A7T7CFW7"/>
<dbReference type="Proteomes" id="UP000595349">
    <property type="component" value="Chromosome"/>
</dbReference>
<organism evidence="1 2">
    <name type="scientific">Salicibibacter cibi</name>
    <dbReference type="NCBI Taxonomy" id="2743001"/>
    <lineage>
        <taxon>Bacteria</taxon>
        <taxon>Bacillati</taxon>
        <taxon>Bacillota</taxon>
        <taxon>Bacilli</taxon>
        <taxon>Bacillales</taxon>
        <taxon>Bacillaceae</taxon>
        <taxon>Salicibibacter</taxon>
    </lineage>
</organism>
<evidence type="ECO:0000313" key="1">
    <source>
        <dbReference type="EMBL" id="QQK80509.1"/>
    </source>
</evidence>
<dbReference type="InterPro" id="IPR011852">
    <property type="entry name" value="TRAP_TAXI"/>
</dbReference>
<dbReference type="Gene3D" id="3.40.190.10">
    <property type="entry name" value="Periplasmic binding protein-like II"/>
    <property type="match status" value="2"/>
</dbReference>
<dbReference type="KEGG" id="scib:HUG20_11785"/>
<dbReference type="SUPFAM" id="SSF53850">
    <property type="entry name" value="Periplasmic binding protein-like II"/>
    <property type="match status" value="1"/>
</dbReference>
<name>A0A7T7CFW7_9BACI</name>